<organism evidence="1 2">
    <name type="scientific">Streptomyces carminius</name>
    <dbReference type="NCBI Taxonomy" id="2665496"/>
    <lineage>
        <taxon>Bacteria</taxon>
        <taxon>Bacillati</taxon>
        <taxon>Actinomycetota</taxon>
        <taxon>Actinomycetes</taxon>
        <taxon>Kitasatosporales</taxon>
        <taxon>Streptomycetaceae</taxon>
        <taxon>Streptomyces</taxon>
    </lineage>
</organism>
<gene>
    <name evidence="1" type="ORF">CUT44_18195</name>
</gene>
<reference evidence="1 2" key="1">
    <citation type="submission" date="2017-11" db="EMBL/GenBank/DDBJ databases">
        <title>Streptomyces carmine sp. nov., a novel actinomycete isolated from Sophora alopecuroides in Xinjiang, China.</title>
        <authorList>
            <person name="Wang Y."/>
            <person name="Luo X."/>
            <person name="Wan C."/>
            <person name="Zhang L."/>
        </authorList>
    </citation>
    <scope>NUCLEOTIDE SEQUENCE [LARGE SCALE GENOMIC DNA]</scope>
    <source>
        <strain evidence="1 2">TRM SA0054</strain>
    </source>
</reference>
<evidence type="ECO:0000313" key="2">
    <source>
        <dbReference type="Proteomes" id="UP000230407"/>
    </source>
</evidence>
<keyword evidence="2" id="KW-1185">Reference proteome</keyword>
<dbReference type="RefSeq" id="WP_100202928.1">
    <property type="nucleotide sequence ID" value="NZ_PGGW01000058.1"/>
</dbReference>
<comment type="caution">
    <text evidence="1">The sequence shown here is derived from an EMBL/GenBank/DDBJ whole genome shotgun (WGS) entry which is preliminary data.</text>
</comment>
<dbReference type="EMBL" id="PGGW01000058">
    <property type="protein sequence ID" value="PJE96435.1"/>
    <property type="molecule type" value="Genomic_DNA"/>
</dbReference>
<accession>A0A2M8LWY0</accession>
<dbReference type="InterPro" id="IPR023393">
    <property type="entry name" value="START-like_dom_sf"/>
</dbReference>
<proteinExistence type="predicted"/>
<dbReference type="Proteomes" id="UP000230407">
    <property type="component" value="Unassembled WGS sequence"/>
</dbReference>
<evidence type="ECO:0000313" key="1">
    <source>
        <dbReference type="EMBL" id="PJE96435.1"/>
    </source>
</evidence>
<name>A0A2M8LWY0_9ACTN</name>
<dbReference type="Gene3D" id="3.30.530.20">
    <property type="match status" value="1"/>
</dbReference>
<protein>
    <submittedName>
        <fullName evidence="1">Uncharacterized protein</fullName>
    </submittedName>
</protein>
<sequence>MKHAARTALVLAGAGAGAVALRKLASPPADVRRGERWLVVTVNRPPQAVLPDGGRPPRPLDEFGDDLEVAVRPAPGGRGTELAARLREGSTPVRAQPAQYSLPARLAGEDPRQPVRQALRQAKALLETGEVLRPDVPTAREETLGSRLVGLATRRAGGEGVL</sequence>
<dbReference type="AlphaFoldDB" id="A0A2M8LWY0"/>